<accession>A0A9X1X7Q3</accession>
<dbReference type="AlphaFoldDB" id="A0A9X1X7Q3"/>
<evidence type="ECO:0000313" key="1">
    <source>
        <dbReference type="EMBL" id="MCK6255441.1"/>
    </source>
</evidence>
<evidence type="ECO:0000313" key="2">
    <source>
        <dbReference type="Proteomes" id="UP001139011"/>
    </source>
</evidence>
<dbReference type="Proteomes" id="UP001139011">
    <property type="component" value="Unassembled WGS sequence"/>
</dbReference>
<sequence>MISVPGCSLSAGRAVNLTGVKAYFLVLAPAGVSPVTLVPQDKEGSGSFLSHEENVKFIFEESRIFHFN</sequence>
<name>A0A9X1X7Q3_9BACL</name>
<dbReference type="EMBL" id="JAIWJX010000002">
    <property type="protein sequence ID" value="MCK6255441.1"/>
    <property type="molecule type" value="Genomic_DNA"/>
</dbReference>
<proteinExistence type="predicted"/>
<comment type="caution">
    <text evidence="1">The sequence shown here is derived from an EMBL/GenBank/DDBJ whole genome shotgun (WGS) entry which is preliminary data.</text>
</comment>
<organism evidence="1 2">
    <name type="scientific">Fictibacillus marinisediminis</name>
    <dbReference type="NCBI Taxonomy" id="2878389"/>
    <lineage>
        <taxon>Bacteria</taxon>
        <taxon>Bacillati</taxon>
        <taxon>Bacillota</taxon>
        <taxon>Bacilli</taxon>
        <taxon>Bacillales</taxon>
        <taxon>Fictibacillaceae</taxon>
        <taxon>Fictibacillus</taxon>
    </lineage>
</organism>
<gene>
    <name evidence="1" type="ORF">LCY76_02225</name>
</gene>
<protein>
    <submittedName>
        <fullName evidence="1">Uncharacterized protein</fullName>
    </submittedName>
</protein>
<dbReference type="RefSeq" id="WP_248251265.1">
    <property type="nucleotide sequence ID" value="NZ_JAIWJX010000002.1"/>
</dbReference>
<keyword evidence="2" id="KW-1185">Reference proteome</keyword>
<reference evidence="1" key="1">
    <citation type="submission" date="2021-09" db="EMBL/GenBank/DDBJ databases">
        <title>Genome analysis of Fictibacillus sp. KIGAM418 isolated from marine sediment.</title>
        <authorList>
            <person name="Seo M.-J."/>
            <person name="Cho E.-S."/>
            <person name="Hwang C.Y."/>
        </authorList>
    </citation>
    <scope>NUCLEOTIDE SEQUENCE</scope>
    <source>
        <strain evidence="1">KIGAM418</strain>
    </source>
</reference>